<dbReference type="PROSITE" id="PS50106">
    <property type="entry name" value="PDZ"/>
    <property type="match status" value="1"/>
</dbReference>
<accession>Q4SI03</accession>
<dbReference type="Gene3D" id="2.30.42.10">
    <property type="match status" value="1"/>
</dbReference>
<proteinExistence type="predicted"/>
<dbReference type="InterPro" id="IPR029978">
    <property type="entry name" value="LMO-7"/>
</dbReference>
<evidence type="ECO:0000256" key="1">
    <source>
        <dbReference type="SAM" id="MobiDB-lite"/>
    </source>
</evidence>
<feature type="compositionally biased region" description="Polar residues" evidence="1">
    <location>
        <begin position="110"/>
        <end position="119"/>
    </location>
</feature>
<evidence type="ECO:0000313" key="3">
    <source>
        <dbReference type="EMBL" id="CAF99729.1"/>
    </source>
</evidence>
<dbReference type="CDD" id="cd00136">
    <property type="entry name" value="PDZ_canonical"/>
    <property type="match status" value="1"/>
</dbReference>
<feature type="region of interest" description="Disordered" evidence="1">
    <location>
        <begin position="85"/>
        <end position="144"/>
    </location>
</feature>
<evidence type="ECO:0000259" key="2">
    <source>
        <dbReference type="PROSITE" id="PS50106"/>
    </source>
</evidence>
<sequence>SVMRVSLTLKPDSRSDFGVQTHWDSTGARVQFIQPGSPAELCQLRVDDEIVALNGVSVAHMSSSQWMEKLTSSLRAGSLTMDVRRYGNKDCPTRPASHGNPAENPIGTASELSGQTNGASGRLELSSAGGARSGPHQVNAGSLLSAPTVVPGEFAHNRRTARSEGNIRCKAFNDLNISNLDCSPPSPPVVQSIITLSSEIIIKGGQNFSKRKLQVPSLSPSTSSWMWNYEEERKRQQKWQEEQERLLQVKAFSLSMQNSAQVKFPHHPFIFVLVLRPWVCLFVLGQIPTGSEEAGGRVAESATRCDGGGTPRRRGSAWVTGDGYGSGLRNVTASLSCLRLTGQNRNRVLCFRGFSSKFSNLNRVYSVPFCFPKGKVLIDADVSWCQQTGPSSVSSALIDPGEERKRRGPSLSKVELERQQILEEMKKRTQLLTDNSWIRQRSSSVHKEPVYVPLKRRAWLFCSHAPLFFPIFPSSSNSLLLFSCRFESLDNLDTFQQPSALQNYPRPHSAAAGFYSSCKSPARYSTGSVLPQTHEPTHPVRCESR</sequence>
<dbReference type="PANTHER" id="PTHR46767:SF2">
    <property type="entry name" value="LIM DOMAIN 7B"/>
    <property type="match status" value="1"/>
</dbReference>
<dbReference type="KEGG" id="tng:GSTEN00017906G001"/>
<reference evidence="3" key="1">
    <citation type="journal article" date="2004" name="Nature">
        <title>Genome duplication in the teleost fish Tetraodon nigroviridis reveals the early vertebrate proto-karyotype.</title>
        <authorList>
            <person name="Jaillon O."/>
            <person name="Aury J.-M."/>
            <person name="Brunet F."/>
            <person name="Petit J.-L."/>
            <person name="Stange-Thomann N."/>
            <person name="Mauceli E."/>
            <person name="Bouneau L."/>
            <person name="Fischer C."/>
            <person name="Ozouf-Costaz C."/>
            <person name="Bernot A."/>
            <person name="Nicaud S."/>
            <person name="Jaffe D."/>
            <person name="Fisher S."/>
            <person name="Lutfalla G."/>
            <person name="Dossat C."/>
            <person name="Segurens B."/>
            <person name="Dasilva C."/>
            <person name="Salanoubat M."/>
            <person name="Levy M."/>
            <person name="Boudet N."/>
            <person name="Castellano S."/>
            <person name="Anthouard V."/>
            <person name="Jubin C."/>
            <person name="Castelli V."/>
            <person name="Katinka M."/>
            <person name="Vacherie B."/>
            <person name="Biemont C."/>
            <person name="Skalli Z."/>
            <person name="Cattolico L."/>
            <person name="Poulain J."/>
            <person name="De Berardinis V."/>
            <person name="Cruaud C."/>
            <person name="Duprat S."/>
            <person name="Brottier P."/>
            <person name="Coutanceau J.-P."/>
            <person name="Gouzy J."/>
            <person name="Parra G."/>
            <person name="Lardier G."/>
            <person name="Chapple C."/>
            <person name="McKernan K.J."/>
            <person name="McEwan P."/>
            <person name="Bosak S."/>
            <person name="Kellis M."/>
            <person name="Volff J.-N."/>
            <person name="Guigo R."/>
            <person name="Zody M.C."/>
            <person name="Mesirov J."/>
            <person name="Lindblad-Toh K."/>
            <person name="Birren B."/>
            <person name="Nusbaum C."/>
            <person name="Kahn D."/>
            <person name="Robinson-Rechavi M."/>
            <person name="Laudet V."/>
            <person name="Schachter V."/>
            <person name="Quetier F."/>
            <person name="Saurin W."/>
            <person name="Scarpelli C."/>
            <person name="Wincker P."/>
            <person name="Lander E.S."/>
            <person name="Weissenbach J."/>
            <person name="Roest Crollius H."/>
        </authorList>
    </citation>
    <scope>NUCLEOTIDE SEQUENCE [LARGE SCALE GENOMIC DNA]</scope>
</reference>
<dbReference type="AlphaFoldDB" id="Q4SI03"/>
<dbReference type="InterPro" id="IPR001478">
    <property type="entry name" value="PDZ"/>
</dbReference>
<organism evidence="3">
    <name type="scientific">Tetraodon nigroviridis</name>
    <name type="common">Spotted green pufferfish</name>
    <name type="synonym">Chelonodon nigroviridis</name>
    <dbReference type="NCBI Taxonomy" id="99883"/>
    <lineage>
        <taxon>Eukaryota</taxon>
        <taxon>Metazoa</taxon>
        <taxon>Chordata</taxon>
        <taxon>Craniata</taxon>
        <taxon>Vertebrata</taxon>
        <taxon>Euteleostomi</taxon>
        <taxon>Actinopterygii</taxon>
        <taxon>Neopterygii</taxon>
        <taxon>Teleostei</taxon>
        <taxon>Neoteleostei</taxon>
        <taxon>Acanthomorphata</taxon>
        <taxon>Eupercaria</taxon>
        <taxon>Tetraodontiformes</taxon>
        <taxon>Tetradontoidea</taxon>
        <taxon>Tetraodontidae</taxon>
        <taxon>Tetraodon</taxon>
    </lineage>
</organism>
<feature type="region of interest" description="Disordered" evidence="1">
    <location>
        <begin position="526"/>
        <end position="545"/>
    </location>
</feature>
<dbReference type="OrthoDB" id="15627at2759"/>
<feature type="compositionally biased region" description="Basic and acidic residues" evidence="1">
    <location>
        <begin position="535"/>
        <end position="545"/>
    </location>
</feature>
<name>Q4SI03_TETNG</name>
<dbReference type="GO" id="GO:0030155">
    <property type="term" value="P:regulation of cell adhesion"/>
    <property type="evidence" value="ECO:0007669"/>
    <property type="project" value="InterPro"/>
</dbReference>
<dbReference type="PANTHER" id="PTHR46767">
    <property type="entry name" value="LIM DOMAIN ONLY PROTEIN 7"/>
    <property type="match status" value="1"/>
</dbReference>
<protein>
    <submittedName>
        <fullName evidence="3">(spotted green pufferfish) hypothetical protein</fullName>
    </submittedName>
</protein>
<feature type="non-terminal residue" evidence="3">
    <location>
        <position position="545"/>
    </location>
</feature>
<feature type="region of interest" description="Disordered" evidence="1">
    <location>
        <begin position="389"/>
        <end position="411"/>
    </location>
</feature>
<dbReference type="SUPFAM" id="SSF50156">
    <property type="entry name" value="PDZ domain-like"/>
    <property type="match status" value="1"/>
</dbReference>
<reference evidence="3" key="2">
    <citation type="submission" date="2004-02" db="EMBL/GenBank/DDBJ databases">
        <authorList>
            <consortium name="Genoscope"/>
            <consortium name="Whitehead Institute Centre for Genome Research"/>
        </authorList>
    </citation>
    <scope>NUCLEOTIDE SEQUENCE</scope>
</reference>
<dbReference type="GO" id="GO:0023051">
    <property type="term" value="P:regulation of signaling"/>
    <property type="evidence" value="ECO:0007669"/>
    <property type="project" value="InterPro"/>
</dbReference>
<dbReference type="SMART" id="SM00228">
    <property type="entry name" value="PDZ"/>
    <property type="match status" value="1"/>
</dbReference>
<dbReference type="EMBL" id="CAAE01014581">
    <property type="protein sequence ID" value="CAF99729.1"/>
    <property type="molecule type" value="Genomic_DNA"/>
</dbReference>
<feature type="domain" description="PDZ" evidence="2">
    <location>
        <begin position="6"/>
        <end position="85"/>
    </location>
</feature>
<comment type="caution">
    <text evidence="3">The sequence shown here is derived from an EMBL/GenBank/DDBJ whole genome shotgun (WGS) entry which is preliminary data.</text>
</comment>
<dbReference type="InterPro" id="IPR036034">
    <property type="entry name" value="PDZ_sf"/>
</dbReference>
<gene>
    <name evidence="3" type="ORF">GSTENG00017906001</name>
</gene>
<dbReference type="Pfam" id="PF00595">
    <property type="entry name" value="PDZ"/>
    <property type="match status" value="1"/>
</dbReference>